<dbReference type="InterPro" id="IPR008927">
    <property type="entry name" value="6-PGluconate_DH-like_C_sf"/>
</dbReference>
<reference evidence="7 8" key="1">
    <citation type="journal article" date="2017" name="Front. Microbiol.">
        <title>Phaeobacter piscinae sp. nov., a species of the Roseobacter group and potential aquaculture probiont.</title>
        <authorList>
            <person name="Sonnenschein E.C."/>
            <person name="Phippen C.B.W."/>
            <person name="Nielsen K.F."/>
            <person name="Mateiu R.V."/>
            <person name="Melchiorsen J."/>
            <person name="Gram L."/>
            <person name="Overmann J."/>
            <person name="Freese H.M."/>
        </authorList>
    </citation>
    <scope>NUCLEOTIDE SEQUENCE [LARGE SCALE GENOMIC DNA]</scope>
    <source>
        <strain evidence="7 8">P63</strain>
    </source>
</reference>
<dbReference type="AlphaFoldDB" id="A0AAD0EBI8"/>
<dbReference type="Gene3D" id="3.40.50.720">
    <property type="entry name" value="NAD(P)-binding Rossmann-like Domain"/>
    <property type="match status" value="1"/>
</dbReference>
<dbReference type="InterPro" id="IPR013328">
    <property type="entry name" value="6PGD_dom2"/>
</dbReference>
<dbReference type="PIRSF" id="PIRSF000105">
    <property type="entry name" value="HCDH"/>
    <property type="match status" value="1"/>
</dbReference>
<dbReference type="PROSITE" id="PS00067">
    <property type="entry name" value="3HCDH"/>
    <property type="match status" value="1"/>
</dbReference>
<dbReference type="NCBIfam" id="NF005715">
    <property type="entry name" value="PRK07530.1"/>
    <property type="match status" value="1"/>
</dbReference>
<protein>
    <submittedName>
        <fullName evidence="7">3-hydroxybutyryl-CoA dehydrogenase</fullName>
    </submittedName>
</protein>
<dbReference type="Pfam" id="PF00725">
    <property type="entry name" value="3HCDH"/>
    <property type="match status" value="1"/>
</dbReference>
<evidence type="ECO:0000256" key="1">
    <source>
        <dbReference type="ARBA" id="ARBA00009463"/>
    </source>
</evidence>
<dbReference type="SUPFAM" id="SSF51735">
    <property type="entry name" value="NAD(P)-binding Rossmann-fold domains"/>
    <property type="match status" value="1"/>
</dbReference>
<feature type="binding site" evidence="4">
    <location>
        <begin position="10"/>
        <end position="15"/>
    </location>
    <ligand>
        <name>NAD(+)</name>
        <dbReference type="ChEBI" id="CHEBI:57540"/>
    </ligand>
</feature>
<organism evidence="7 8">
    <name type="scientific">Phaeobacter gallaeciensis</name>
    <dbReference type="NCBI Taxonomy" id="60890"/>
    <lineage>
        <taxon>Bacteria</taxon>
        <taxon>Pseudomonadati</taxon>
        <taxon>Pseudomonadota</taxon>
        <taxon>Alphaproteobacteria</taxon>
        <taxon>Rhodobacterales</taxon>
        <taxon>Roseobacteraceae</taxon>
        <taxon>Phaeobacter</taxon>
    </lineage>
</organism>
<feature type="binding site" evidence="4">
    <location>
        <position position="274"/>
    </location>
    <ligand>
        <name>NAD(+)</name>
        <dbReference type="ChEBI" id="CHEBI:57540"/>
    </ligand>
</feature>
<proteinExistence type="inferred from homology"/>
<dbReference type="SUPFAM" id="SSF48179">
    <property type="entry name" value="6-phosphogluconate dehydrogenase C-terminal domain-like"/>
    <property type="match status" value="1"/>
</dbReference>
<keyword evidence="4" id="KW-0520">NAD</keyword>
<dbReference type="InterPro" id="IPR006108">
    <property type="entry name" value="3HC_DH_C"/>
</dbReference>
<evidence type="ECO:0000256" key="2">
    <source>
        <dbReference type="ARBA" id="ARBA00023002"/>
    </source>
</evidence>
<dbReference type="PANTHER" id="PTHR48075">
    <property type="entry name" value="3-HYDROXYACYL-COA DEHYDROGENASE FAMILY PROTEIN"/>
    <property type="match status" value="1"/>
</dbReference>
<dbReference type="Pfam" id="PF02737">
    <property type="entry name" value="3HCDH_N"/>
    <property type="match status" value="1"/>
</dbReference>
<feature type="domain" description="3-hydroxyacyl-CoA dehydrogenase NAD binding" evidence="6">
    <location>
        <begin position="5"/>
        <end position="183"/>
    </location>
</feature>
<sequence>MDIQKIGVIGAGQMGNGIAHVMALAGYDVVLNDISQQALDAAVSAIQKNLARQASKGKIDQTEVEAALGRISTTLTLADIGKTDLVIEAATERETVKQAIFEDLLPHLLPHTILTSNTSSISITRLASRTDRPERFMGFHFMNPVPVMQLVELIRGIATDEATFSACHAVVEKLGKTAASAEDFPAFIVNRILMPMINEAVYTLYEGVGSVKSIDESMKLGANHPMGPLELADFIGLDTCLAIMNVLHDGLADTKYRPCPLLTKYVEAGWLGRKTQRGFYDYRGETPVPTR</sequence>
<evidence type="ECO:0000256" key="3">
    <source>
        <dbReference type="PIRSR" id="PIRSR000105-1"/>
    </source>
</evidence>
<feature type="domain" description="3-hydroxyacyl-CoA dehydrogenase C-terminal" evidence="5">
    <location>
        <begin position="187"/>
        <end position="282"/>
    </location>
</feature>
<dbReference type="InterPro" id="IPR022694">
    <property type="entry name" value="3-OHacyl-CoA_DH"/>
</dbReference>
<dbReference type="PANTHER" id="PTHR48075:SF5">
    <property type="entry name" value="3-HYDROXYBUTYRYL-COA DEHYDROGENASE"/>
    <property type="match status" value="1"/>
</dbReference>
<evidence type="ECO:0000256" key="4">
    <source>
        <dbReference type="PIRSR" id="PIRSR000105-2"/>
    </source>
</evidence>
<feature type="binding site" evidence="4">
    <location>
        <position position="33"/>
    </location>
    <ligand>
        <name>NAD(+)</name>
        <dbReference type="ChEBI" id="CHEBI:57540"/>
    </ligand>
</feature>
<dbReference type="Proteomes" id="UP000217545">
    <property type="component" value="Chromosome"/>
</dbReference>
<dbReference type="GO" id="GO:0016616">
    <property type="term" value="F:oxidoreductase activity, acting on the CH-OH group of donors, NAD or NADP as acceptor"/>
    <property type="evidence" value="ECO:0007669"/>
    <property type="project" value="InterPro"/>
</dbReference>
<dbReference type="GO" id="GO:0006631">
    <property type="term" value="P:fatty acid metabolic process"/>
    <property type="evidence" value="ECO:0007669"/>
    <property type="project" value="InterPro"/>
</dbReference>
<evidence type="ECO:0000313" key="8">
    <source>
        <dbReference type="Proteomes" id="UP000217545"/>
    </source>
</evidence>
<feature type="binding site" evidence="4">
    <location>
        <position position="92"/>
    </location>
    <ligand>
        <name>NAD(+)</name>
        <dbReference type="ChEBI" id="CHEBI:57540"/>
    </ligand>
</feature>
<dbReference type="InterPro" id="IPR036291">
    <property type="entry name" value="NAD(P)-bd_dom_sf"/>
</dbReference>
<dbReference type="NCBIfam" id="NF004474">
    <property type="entry name" value="PRK05808.1"/>
    <property type="match status" value="1"/>
</dbReference>
<dbReference type="Gene3D" id="1.10.1040.10">
    <property type="entry name" value="N-(1-d-carboxylethyl)-l-norvaline Dehydrogenase, domain 2"/>
    <property type="match status" value="1"/>
</dbReference>
<keyword evidence="2" id="KW-0560">Oxidoreductase</keyword>
<feature type="binding site" evidence="4">
    <location>
        <position position="97"/>
    </location>
    <ligand>
        <name>NAD(+)</name>
        <dbReference type="ChEBI" id="CHEBI:57540"/>
    </ligand>
</feature>
<accession>A0AAD0EBI8</accession>
<dbReference type="FunFam" id="3.40.50.720:FF:000009">
    <property type="entry name" value="Fatty oxidation complex, alpha subunit"/>
    <property type="match status" value="1"/>
</dbReference>
<dbReference type="InterPro" id="IPR006176">
    <property type="entry name" value="3-OHacyl-CoA_DH_NAD-bd"/>
</dbReference>
<evidence type="ECO:0000313" key="7">
    <source>
        <dbReference type="EMBL" id="ATF04370.1"/>
    </source>
</evidence>
<dbReference type="EMBL" id="CP010784">
    <property type="protein sequence ID" value="ATF04370.1"/>
    <property type="molecule type" value="Genomic_DNA"/>
</dbReference>
<dbReference type="InterPro" id="IPR006180">
    <property type="entry name" value="3-OHacyl-CoA_DH_CS"/>
</dbReference>
<gene>
    <name evidence="7" type="ORF">PhaeoP63_00255</name>
</gene>
<feature type="binding site" evidence="4">
    <location>
        <position position="143"/>
    </location>
    <ligand>
        <name>NAD(+)</name>
        <dbReference type="ChEBI" id="CHEBI:57540"/>
    </ligand>
</feature>
<dbReference type="GO" id="GO:0070403">
    <property type="term" value="F:NAD+ binding"/>
    <property type="evidence" value="ECO:0007669"/>
    <property type="project" value="InterPro"/>
</dbReference>
<feature type="binding site" evidence="4">
    <location>
        <position position="119"/>
    </location>
    <ligand>
        <name>NAD(+)</name>
        <dbReference type="ChEBI" id="CHEBI:57540"/>
    </ligand>
</feature>
<dbReference type="RefSeq" id="WP_024095795.1">
    <property type="nucleotide sequence ID" value="NZ_CP010588.1"/>
</dbReference>
<feature type="site" description="Important for catalytic activity" evidence="3">
    <location>
        <position position="140"/>
    </location>
</feature>
<evidence type="ECO:0000259" key="6">
    <source>
        <dbReference type="Pfam" id="PF02737"/>
    </source>
</evidence>
<comment type="similarity">
    <text evidence="1">Belongs to the 3-hydroxyacyl-CoA dehydrogenase family.</text>
</comment>
<evidence type="ECO:0000259" key="5">
    <source>
        <dbReference type="Pfam" id="PF00725"/>
    </source>
</evidence>
<dbReference type="FunFam" id="1.10.1040.10:FF:000010">
    <property type="entry name" value="3-hydroxybutyryl-CoA dehydrogenase"/>
    <property type="match status" value="1"/>
</dbReference>
<name>A0AAD0EBI8_9RHOB</name>
<dbReference type="GeneID" id="31844717"/>